<keyword evidence="2" id="KW-1185">Reference proteome</keyword>
<dbReference type="Proteomes" id="UP000306791">
    <property type="component" value="Unassembled WGS sequence"/>
</dbReference>
<evidence type="ECO:0000313" key="1">
    <source>
        <dbReference type="EMBL" id="TLM77977.1"/>
    </source>
</evidence>
<gene>
    <name evidence="1" type="ORF">FDY93_07765</name>
</gene>
<name>A0ABY2UJG5_9GAMM</name>
<proteinExistence type="predicted"/>
<comment type="caution">
    <text evidence="1">The sequence shown here is derived from an EMBL/GenBank/DDBJ whole genome shotgun (WGS) entry which is preliminary data.</text>
</comment>
<sequence>MATAFQLWGTSKNLLRMRLTASVRTISKGGLWSIFKLWQNTGDYTVSTPKPPHTATANFVTTPP</sequence>
<evidence type="ECO:0000313" key="2">
    <source>
        <dbReference type="Proteomes" id="UP000306791"/>
    </source>
</evidence>
<protein>
    <submittedName>
        <fullName evidence="1">Uncharacterized protein</fullName>
    </submittedName>
</protein>
<dbReference type="EMBL" id="VANI01000008">
    <property type="protein sequence ID" value="TLM77977.1"/>
    <property type="molecule type" value="Genomic_DNA"/>
</dbReference>
<reference evidence="1 2" key="1">
    <citation type="submission" date="2019-05" db="EMBL/GenBank/DDBJ databases">
        <title>Microbulbifer harenosus sp. nov., an alginate-degrading bacterium isolated from coastal sand.</title>
        <authorList>
            <person name="Huang H."/>
            <person name="Mo K."/>
            <person name="Bao S."/>
        </authorList>
    </citation>
    <scope>NUCLEOTIDE SEQUENCE [LARGE SCALE GENOMIC DNA]</scope>
    <source>
        <strain evidence="1 2">HB161719</strain>
    </source>
</reference>
<accession>A0ABY2UJG5</accession>
<organism evidence="1 2">
    <name type="scientific">Microbulbifer harenosus</name>
    <dbReference type="NCBI Taxonomy" id="2576840"/>
    <lineage>
        <taxon>Bacteria</taxon>
        <taxon>Pseudomonadati</taxon>
        <taxon>Pseudomonadota</taxon>
        <taxon>Gammaproteobacteria</taxon>
        <taxon>Cellvibrionales</taxon>
        <taxon>Microbulbiferaceae</taxon>
        <taxon>Microbulbifer</taxon>
    </lineage>
</organism>
<dbReference type="RefSeq" id="WP_138235190.1">
    <property type="nucleotide sequence ID" value="NZ_CP185860.1"/>
</dbReference>